<dbReference type="Proteomes" id="UP000024635">
    <property type="component" value="Unassembled WGS sequence"/>
</dbReference>
<reference evidence="3" key="1">
    <citation type="journal article" date="2015" name="Nat. Genet.">
        <title>The genome and transcriptome of the zoonotic hookworm Ancylostoma ceylanicum identify infection-specific gene families.</title>
        <authorList>
            <person name="Schwarz E.M."/>
            <person name="Hu Y."/>
            <person name="Antoshechkin I."/>
            <person name="Miller M.M."/>
            <person name="Sternberg P.W."/>
            <person name="Aroian R.V."/>
        </authorList>
    </citation>
    <scope>NUCLEOTIDE SEQUENCE</scope>
    <source>
        <strain evidence="3">HY135</strain>
    </source>
</reference>
<organism evidence="2 3">
    <name type="scientific">Ancylostoma ceylanicum</name>
    <dbReference type="NCBI Taxonomy" id="53326"/>
    <lineage>
        <taxon>Eukaryota</taxon>
        <taxon>Metazoa</taxon>
        <taxon>Ecdysozoa</taxon>
        <taxon>Nematoda</taxon>
        <taxon>Chromadorea</taxon>
        <taxon>Rhabditida</taxon>
        <taxon>Rhabditina</taxon>
        <taxon>Rhabditomorpha</taxon>
        <taxon>Strongyloidea</taxon>
        <taxon>Ancylostomatidae</taxon>
        <taxon>Ancylostomatinae</taxon>
        <taxon>Ancylostoma</taxon>
    </lineage>
</organism>
<evidence type="ECO:0000313" key="3">
    <source>
        <dbReference type="Proteomes" id="UP000024635"/>
    </source>
</evidence>
<dbReference type="EMBL" id="JARK01001653">
    <property type="protein sequence ID" value="EYB84420.1"/>
    <property type="molecule type" value="Genomic_DNA"/>
</dbReference>
<accession>A0A016S190</accession>
<feature type="compositionally biased region" description="Basic and acidic residues" evidence="1">
    <location>
        <begin position="258"/>
        <end position="268"/>
    </location>
</feature>
<sequence length="529" mass="59619">MQMNFLNQLQARAYLRFGSSQIRAFSDIIEKQMLENMYDAAAPFFLRFKGQPLDQISVPHYLKQFLRDCGYGALKISYNTTRHGSAELQYDDYHKKETAKLAGADPDCAMLAFHSQSTQLDTYNKSSKTGCAHGFVKIRKLAADQRKDNEAVVESQLRFADLTKSNRNRAKDVHDAVEEDARLLDDIDYDEDEVYSAQLPPQSVDDGIDVESGCTFDAEQEQCTSKTHRGTIHRATGEATDDDSGSDLELEDYDEEEPIRVRERKRSEPSTAQNVSGNVKDEDEVEEGEDDDEEKPVSCVLIEEDIDEHDDAEEPLEEASGTAVEIGNDSENALRAEEQYEQDVSVIKELCLSFQQQQRTPETLIYERIDDRYPDIAEDDVYQHLMALNARWCCTCPNVSVNKQDWNDFYKRREAKPIQGSEALKDCICTACDPVLTAGTTDLCEKIGSSADLEESVRYQTNSPMPQQISRQRQEPQSTRRLLLSVAATANAAGLVASRDGYSSAEEAYKRGRAFISGTQEPFVELLKS</sequence>
<gene>
    <name evidence="2" type="primary">Acey_s0317.g2332</name>
    <name evidence="2" type="ORF">Y032_0317g2332</name>
</gene>
<evidence type="ECO:0000256" key="1">
    <source>
        <dbReference type="SAM" id="MobiDB-lite"/>
    </source>
</evidence>
<dbReference type="AlphaFoldDB" id="A0A016S190"/>
<keyword evidence="3" id="KW-1185">Reference proteome</keyword>
<name>A0A016S190_9BILA</name>
<protein>
    <submittedName>
        <fullName evidence="2">Uncharacterized protein</fullName>
    </submittedName>
</protein>
<feature type="compositionally biased region" description="Acidic residues" evidence="1">
    <location>
        <begin position="239"/>
        <end position="257"/>
    </location>
</feature>
<proteinExistence type="predicted"/>
<feature type="region of interest" description="Disordered" evidence="1">
    <location>
        <begin position="220"/>
        <end position="297"/>
    </location>
</feature>
<feature type="compositionally biased region" description="Acidic residues" evidence="1">
    <location>
        <begin position="281"/>
        <end position="294"/>
    </location>
</feature>
<comment type="caution">
    <text evidence="2">The sequence shown here is derived from an EMBL/GenBank/DDBJ whole genome shotgun (WGS) entry which is preliminary data.</text>
</comment>
<evidence type="ECO:0000313" key="2">
    <source>
        <dbReference type="EMBL" id="EYB84420.1"/>
    </source>
</evidence>